<evidence type="ECO:0000256" key="7">
    <source>
        <dbReference type="ARBA" id="ARBA00026121"/>
    </source>
</evidence>
<evidence type="ECO:0000256" key="3">
    <source>
        <dbReference type="ARBA" id="ARBA00022741"/>
    </source>
</evidence>
<comment type="caution">
    <text evidence="11">The sequence shown here is derived from an EMBL/GenBank/DDBJ whole genome shotgun (WGS) entry which is preliminary data.</text>
</comment>
<keyword evidence="2" id="KW-0436">Ligase</keyword>
<dbReference type="SUPFAM" id="SSF52954">
    <property type="entry name" value="Class II aaRS ABD-related"/>
    <property type="match status" value="1"/>
</dbReference>
<dbReference type="EC" id="6.2.1.3" evidence="7"/>
<dbReference type="Proteomes" id="UP000663823">
    <property type="component" value="Unassembled WGS sequence"/>
</dbReference>
<dbReference type="GO" id="GO:0006433">
    <property type="term" value="P:prolyl-tRNA aminoacylation"/>
    <property type="evidence" value="ECO:0007669"/>
    <property type="project" value="InterPro"/>
</dbReference>
<dbReference type="InterPro" id="IPR042099">
    <property type="entry name" value="ANL_N_sf"/>
</dbReference>
<dbReference type="InterPro" id="IPR045864">
    <property type="entry name" value="aa-tRNA-synth_II/BPL/LPL"/>
</dbReference>
<dbReference type="PROSITE" id="PS00455">
    <property type="entry name" value="AMP_BINDING"/>
    <property type="match status" value="1"/>
</dbReference>
<keyword evidence="6" id="KW-0030">Aminoacyl-tRNA synthetase</keyword>
<dbReference type="Gene3D" id="3.40.50.12780">
    <property type="entry name" value="N-terminal domain of ligase-like"/>
    <property type="match status" value="1"/>
</dbReference>
<evidence type="ECO:0000256" key="4">
    <source>
        <dbReference type="ARBA" id="ARBA00022832"/>
    </source>
</evidence>
<evidence type="ECO:0000256" key="6">
    <source>
        <dbReference type="ARBA" id="ARBA00023146"/>
    </source>
</evidence>
<evidence type="ECO:0000256" key="8">
    <source>
        <dbReference type="ARBA" id="ARBA00029731"/>
    </source>
</evidence>
<reference evidence="11" key="1">
    <citation type="submission" date="2021-02" db="EMBL/GenBank/DDBJ databases">
        <authorList>
            <person name="Nowell W R."/>
        </authorList>
    </citation>
    <scope>NUCLEOTIDE SEQUENCE</scope>
</reference>
<dbReference type="PROSITE" id="PS50862">
    <property type="entry name" value="AA_TRNA_LIGASE_II"/>
    <property type="match status" value="1"/>
</dbReference>
<dbReference type="Pfam" id="PF03129">
    <property type="entry name" value="HGTP_anticodon"/>
    <property type="match status" value="1"/>
</dbReference>
<dbReference type="AlphaFoldDB" id="A0A818PB43"/>
<keyword evidence="4" id="KW-0276">Fatty acid metabolism</keyword>
<comment type="catalytic activity">
    <reaction evidence="9">
        <text>tRNA(Pro) + L-proline + ATP = L-prolyl-tRNA(Pro) + AMP + diphosphate</text>
        <dbReference type="Rhea" id="RHEA:14305"/>
        <dbReference type="Rhea" id="RHEA-COMP:9700"/>
        <dbReference type="Rhea" id="RHEA-COMP:9702"/>
        <dbReference type="ChEBI" id="CHEBI:30616"/>
        <dbReference type="ChEBI" id="CHEBI:33019"/>
        <dbReference type="ChEBI" id="CHEBI:60039"/>
        <dbReference type="ChEBI" id="CHEBI:78442"/>
        <dbReference type="ChEBI" id="CHEBI:78532"/>
        <dbReference type="ChEBI" id="CHEBI:456215"/>
        <dbReference type="EC" id="6.1.1.15"/>
    </reaction>
</comment>
<dbReference type="Pfam" id="PF00587">
    <property type="entry name" value="tRNA-synt_2b"/>
    <property type="match status" value="1"/>
</dbReference>
<evidence type="ECO:0000256" key="2">
    <source>
        <dbReference type="ARBA" id="ARBA00022598"/>
    </source>
</evidence>
<dbReference type="PANTHER" id="PTHR43272">
    <property type="entry name" value="LONG-CHAIN-FATTY-ACID--COA LIGASE"/>
    <property type="match status" value="1"/>
</dbReference>
<dbReference type="GO" id="GO:0004827">
    <property type="term" value="F:proline-tRNA ligase activity"/>
    <property type="evidence" value="ECO:0007669"/>
    <property type="project" value="UniProtKB-EC"/>
</dbReference>
<dbReference type="EC" id="6.1.1.15" evidence="1"/>
<dbReference type="InterPro" id="IPR000873">
    <property type="entry name" value="AMP-dep_synth/lig_dom"/>
</dbReference>
<dbReference type="InterPro" id="IPR006195">
    <property type="entry name" value="aa-tRNA-synth_II"/>
</dbReference>
<keyword evidence="5" id="KW-0067">ATP-binding</keyword>
<dbReference type="PANTHER" id="PTHR43272:SF107">
    <property type="entry name" value="LONG-CHAIN-FATTY-ACID--COA LIGASE 5"/>
    <property type="match status" value="1"/>
</dbReference>
<evidence type="ECO:0000313" key="11">
    <source>
        <dbReference type="EMBL" id="CAF3617405.1"/>
    </source>
</evidence>
<dbReference type="GO" id="GO:0016020">
    <property type="term" value="C:membrane"/>
    <property type="evidence" value="ECO:0007669"/>
    <property type="project" value="TreeGrafter"/>
</dbReference>
<name>A0A818PB43_9BILA</name>
<dbReference type="GO" id="GO:0005524">
    <property type="term" value="F:ATP binding"/>
    <property type="evidence" value="ECO:0007669"/>
    <property type="project" value="UniProtKB-KW"/>
</dbReference>
<protein>
    <recommendedName>
        <fullName evidence="8">Prolyl-tRNA synthetase</fullName>
        <ecNumber evidence="1">6.1.1.15</ecNumber>
        <ecNumber evidence="7">6.2.1.3</ecNumber>
    </recommendedName>
</protein>
<dbReference type="PRINTS" id="PR01046">
    <property type="entry name" value="TRNASYNTHPRO"/>
</dbReference>
<dbReference type="InterPro" id="IPR020845">
    <property type="entry name" value="AMP-binding_CS"/>
</dbReference>
<evidence type="ECO:0000256" key="5">
    <source>
        <dbReference type="ARBA" id="ARBA00022840"/>
    </source>
</evidence>
<gene>
    <name evidence="11" type="ORF">OTI717_LOCUS7624</name>
</gene>
<dbReference type="InterPro" id="IPR036621">
    <property type="entry name" value="Anticodon-bd_dom_sf"/>
</dbReference>
<dbReference type="GO" id="GO:0004467">
    <property type="term" value="F:long-chain fatty acid-CoA ligase activity"/>
    <property type="evidence" value="ECO:0007669"/>
    <property type="project" value="UniProtKB-EC"/>
</dbReference>
<keyword evidence="3" id="KW-0547">Nucleotide-binding</keyword>
<dbReference type="InterPro" id="IPR002316">
    <property type="entry name" value="Pro-tRNA-ligase_IIa"/>
</dbReference>
<dbReference type="Gene3D" id="3.40.50.800">
    <property type="entry name" value="Anticodon-binding domain"/>
    <property type="match status" value="1"/>
</dbReference>
<sequence length="1106" mass="126615">MVFITHIRHAIQQRSRMFLPTPVHLPRETRSKSQSLLQQTAIVHSVEHGFPQLLPLGFRVLTKLKTLIRNEMNNIGGQELSLPAIGRKNIWETSDRWNLMHDELFKFKDHDEEYCLSPTHEEAITKLVSSVCKTIPRSNYPLLVYQITWKYRNEPNYRHGLLRTKEFLMKDLYSFHTDEKCARQIYDQVCDAYERIFQKLELNCFKVPADSGLMGGSLNHEFLGISAVGEDTLLICPICNRGYLKNKTQCEHTGKTEQHAIELGHCFLLGDRYTKAFNVIEGSSDIATEKKPLIMGCYGIGLTRLMAATVEILTSKDSNDIRWPRRIVPYQVAIVPPKKGSPEETNGNEKTLGRLLKLDNTEWFVDDRNELTIGYRLKDCQKMGIPIVIVFGKRATKENLCEVIDVYNNRTEYLSYEDTLKKEFSNSHGTYAALAAGAVVVTYAGTHAYKSRIQRKHDDGIDLKNQTVEIDPVEHIRRCTFYKDIDIFSFYKTVLPNVQTLGDAFYNGYSVSKNGPCIAYIDPVNMTKEFQWISYSMALERIRLIGSHLWTEAKLTPMKSIVTIISSNRPEYSFVEHACYMYGFTVLALYTTYNSSTILSILEKTQTEVLVVDNLNRIESYKNELLEKNYLKEILIMDNVTSNEDTKIKNIPTILKSMQQSDVRSRPKVDPESIAAFILTSGTTGEPKLAMLSHTNFLATIKGNIDRRRRANIDGEPSHRHCSFLPMAHLYERSVLISYFLHGSQVVFCPIPEKLFEYYPIVKPTNISMVPRILNKVYDTIMTEVGKSKIKRFLISQALHNEQPTLFSRLIFRKVKKLFGGEVHAMLTGSAPITPEVLHFFRIALDIPIVEAYGQTESTAAGTSTHITDTSCGTVGSPVPSVEIKLIDVPNTNYRSNNNQGEICIRGPIVFKGYYGDEEKTRETIDKGGWLHTGDVGEWTSNGSLRIIDRVKHIFKLSQGEYIAPERLEDGYIRCRWVAQIFVDGISSESTVVAIVIPDEEYVRSKFRTTNPNISFEDLCKDEKLKEIILADLKQLAKEYKYQYYETVSNIHLHPELFLQENGLITSTFKTRRTIARQYFQHIIQSLYEVSDRITKPMNVEQQSKL</sequence>
<dbReference type="GO" id="GO:0005783">
    <property type="term" value="C:endoplasmic reticulum"/>
    <property type="evidence" value="ECO:0007669"/>
    <property type="project" value="TreeGrafter"/>
</dbReference>
<dbReference type="Gene3D" id="3.30.930.10">
    <property type="entry name" value="Bira Bifunctional Protein, Domain 2"/>
    <property type="match status" value="1"/>
</dbReference>
<dbReference type="SUPFAM" id="SSF55681">
    <property type="entry name" value="Class II aaRS and biotin synthetases"/>
    <property type="match status" value="1"/>
</dbReference>
<evidence type="ECO:0000256" key="1">
    <source>
        <dbReference type="ARBA" id="ARBA00012831"/>
    </source>
</evidence>
<dbReference type="SUPFAM" id="SSF56801">
    <property type="entry name" value="Acetyl-CoA synthetase-like"/>
    <property type="match status" value="1"/>
</dbReference>
<accession>A0A818PB43</accession>
<keyword evidence="4" id="KW-0443">Lipid metabolism</keyword>
<dbReference type="EMBL" id="CAJOAX010000580">
    <property type="protein sequence ID" value="CAF3617405.1"/>
    <property type="molecule type" value="Genomic_DNA"/>
</dbReference>
<organism evidence="11 12">
    <name type="scientific">Rotaria sordida</name>
    <dbReference type="NCBI Taxonomy" id="392033"/>
    <lineage>
        <taxon>Eukaryota</taxon>
        <taxon>Metazoa</taxon>
        <taxon>Spiralia</taxon>
        <taxon>Gnathifera</taxon>
        <taxon>Rotifera</taxon>
        <taxon>Eurotatoria</taxon>
        <taxon>Bdelloidea</taxon>
        <taxon>Philodinida</taxon>
        <taxon>Philodinidae</taxon>
        <taxon>Rotaria</taxon>
    </lineage>
</organism>
<dbReference type="InterPro" id="IPR002314">
    <property type="entry name" value="aa-tRNA-synt_IIb"/>
</dbReference>
<evidence type="ECO:0000313" key="12">
    <source>
        <dbReference type="Proteomes" id="UP000663823"/>
    </source>
</evidence>
<evidence type="ECO:0000259" key="10">
    <source>
        <dbReference type="PROSITE" id="PS50862"/>
    </source>
</evidence>
<proteinExistence type="predicted"/>
<dbReference type="Pfam" id="PF00501">
    <property type="entry name" value="AMP-binding"/>
    <property type="match status" value="1"/>
</dbReference>
<evidence type="ECO:0000256" key="9">
    <source>
        <dbReference type="ARBA" id="ARBA00047671"/>
    </source>
</evidence>
<dbReference type="InterPro" id="IPR004154">
    <property type="entry name" value="Anticodon-bd"/>
</dbReference>
<feature type="domain" description="Aminoacyl-transfer RNA synthetases class-II family profile" evidence="10">
    <location>
        <begin position="57"/>
        <end position="329"/>
    </location>
</feature>